<dbReference type="Proteomes" id="UP000215335">
    <property type="component" value="Unassembled WGS sequence"/>
</dbReference>
<dbReference type="PANTHER" id="PTHR46513">
    <property type="entry name" value="VITELLOGENIN RECEPTOR-LIKE PROTEIN-RELATED-RELATED"/>
    <property type="match status" value="1"/>
</dbReference>
<evidence type="ECO:0000313" key="7">
    <source>
        <dbReference type="Proteomes" id="UP000215335"/>
    </source>
</evidence>
<evidence type="ECO:0000256" key="4">
    <source>
        <dbReference type="SAM" id="Phobius"/>
    </source>
</evidence>
<keyword evidence="4" id="KW-0472">Membrane</keyword>
<feature type="region of interest" description="Disordered" evidence="3">
    <location>
        <begin position="1"/>
        <end position="95"/>
    </location>
</feature>
<name>A0A232F134_9HYME</name>
<dbReference type="InterPro" id="IPR000742">
    <property type="entry name" value="EGF"/>
</dbReference>
<dbReference type="InterPro" id="IPR000033">
    <property type="entry name" value="LDLR_classB_rpt"/>
</dbReference>
<gene>
    <name evidence="6" type="ORF">TSAR_007862</name>
</gene>
<organism evidence="6 7">
    <name type="scientific">Trichomalopsis sarcophagae</name>
    <dbReference type="NCBI Taxonomy" id="543379"/>
    <lineage>
        <taxon>Eukaryota</taxon>
        <taxon>Metazoa</taxon>
        <taxon>Ecdysozoa</taxon>
        <taxon>Arthropoda</taxon>
        <taxon>Hexapoda</taxon>
        <taxon>Insecta</taxon>
        <taxon>Pterygota</taxon>
        <taxon>Neoptera</taxon>
        <taxon>Endopterygota</taxon>
        <taxon>Hymenoptera</taxon>
        <taxon>Apocrita</taxon>
        <taxon>Proctotrupomorpha</taxon>
        <taxon>Chalcidoidea</taxon>
        <taxon>Pteromalidae</taxon>
        <taxon>Pteromalinae</taxon>
        <taxon>Trichomalopsis</taxon>
    </lineage>
</organism>
<dbReference type="PANTHER" id="PTHR46513:SF13">
    <property type="entry name" value="EGF-LIKE DOMAIN-CONTAINING PROTEIN"/>
    <property type="match status" value="1"/>
</dbReference>
<evidence type="ECO:0000259" key="5">
    <source>
        <dbReference type="PROSITE" id="PS01186"/>
    </source>
</evidence>
<dbReference type="EMBL" id="NNAY01001346">
    <property type="protein sequence ID" value="OXU24292.1"/>
    <property type="molecule type" value="Genomic_DNA"/>
</dbReference>
<dbReference type="InterPro" id="IPR050778">
    <property type="entry name" value="Cueball_EGF_LRP_Nidogen"/>
</dbReference>
<dbReference type="InterPro" id="IPR011042">
    <property type="entry name" value="6-blade_b-propeller_TolB-like"/>
</dbReference>
<keyword evidence="4" id="KW-0812">Transmembrane</keyword>
<dbReference type="Pfam" id="PF14670">
    <property type="entry name" value="FXa_inhibition"/>
    <property type="match status" value="2"/>
</dbReference>
<evidence type="ECO:0000256" key="2">
    <source>
        <dbReference type="ARBA" id="ARBA00022737"/>
    </source>
</evidence>
<dbReference type="AlphaFoldDB" id="A0A232F134"/>
<evidence type="ECO:0000313" key="6">
    <source>
        <dbReference type="EMBL" id="OXU24292.1"/>
    </source>
</evidence>
<dbReference type="SMART" id="SM00181">
    <property type="entry name" value="EGF"/>
    <property type="match status" value="2"/>
</dbReference>
<dbReference type="Gene3D" id="2.120.10.30">
    <property type="entry name" value="TolB, C-terminal domain"/>
    <property type="match status" value="3"/>
</dbReference>
<sequence length="1017" mass="114841">MTNSSRESVNARVKGQADTALSREPRARGSTYMLHGSGLPPKSEPPSRNRMEEARKEMSGLNNRQRSSFTGKMKRSREASGVIPPPPDPNRPHHPSSVSIFKGLLANTIDHTVLLLDLENCYYNLMVDVYPYGITAFDYYLNESVYYGTTKSIEPIKSTTERNEEFMKKSRCWTKTALAVDFVTQKVYVIDGETEQLNLIDFRGDHLAILVTNLNQPKDVVLDLRRSLMFVLQASSILQANMDGTEVKTILEDPDLTAITLDYDNARIYYSSSCAIKSVDYIDDWISPVLITMTDDEVLSLAVLDNQLYFVGIFEESGRRSLTSCSIVGNTCKDFQHNVIYSWLASKLQSIKAYDNRKLVPRNPCEWMNAECEHLCVLTNSPRSYTCICSTGYRLNSDQKTCTRIKNYLLYVEDNKIKRSVLEPGEQSLRAVDSSTLIDASALKMKKLINFDYSFDGNFLVYTDYSNVHYVDLINGTTWMIKGRVDCGLIPAVDWLSNNLYYARNCQSQNSQLMVRSVSEASASFESDNFLVKFSGHVGALVVHPFRNMIFFTQYSKEFGKYLLHAIHTNGSKYNFGRNIATYETGLCIDYVDGRLYWLSEDAKKIFYANFDVFEPKAVDIPIISNPRTISAFNDWLYISNLTEIWRVNKETGGDAARAVPVSTVSRTCSELTQFVMHLPELFKSKICWVVTAVVVLAIVIGLAVGLSRSSSSAVKGSMLVKTRSLLQVHELNNDKFSTIVDEPVYGIVTFDAHPERTVYYTTTKPGGGINSSANEKYQNITQYAKDWTITALAVDYVNDKLFVLDSVDASLYVMDTEGKYYKTITNNLKNPIDIVLDPYERLLFVLQESSILQIDGFSVTEVVTKSHLKALTIDRPSKTLYYSTSVSIESYNYSSKDHTTVIPRKVDIPSLAVIDNILFFLEVTKITSKPLPLRTILNSCQLINGICRELKTEYNDDTLQSIKKFEKEILSKANPCNEKNGGCEHLCILLSDKTTTCLCNEGWKLKNDNTTCTKNT</sequence>
<feature type="domain" description="EGF-like" evidence="5">
    <location>
        <begin position="387"/>
        <end position="402"/>
    </location>
</feature>
<comment type="caution">
    <text evidence="6">The sequence shown here is derived from an EMBL/GenBank/DDBJ whole genome shotgun (WGS) entry which is preliminary data.</text>
</comment>
<feature type="compositionally biased region" description="Polar residues" evidence="3">
    <location>
        <begin position="60"/>
        <end position="70"/>
    </location>
</feature>
<dbReference type="GO" id="GO:0042813">
    <property type="term" value="F:Wnt receptor activity"/>
    <property type="evidence" value="ECO:0007669"/>
    <property type="project" value="TreeGrafter"/>
</dbReference>
<keyword evidence="1" id="KW-0245">EGF-like domain</keyword>
<feature type="transmembrane region" description="Helical" evidence="4">
    <location>
        <begin position="689"/>
        <end position="707"/>
    </location>
</feature>
<reference evidence="6 7" key="1">
    <citation type="journal article" date="2017" name="Curr. Biol.">
        <title>The Evolution of Venom by Co-option of Single-Copy Genes.</title>
        <authorList>
            <person name="Martinson E.O."/>
            <person name="Mrinalini"/>
            <person name="Kelkar Y.D."/>
            <person name="Chang C.H."/>
            <person name="Werren J.H."/>
        </authorList>
    </citation>
    <scope>NUCLEOTIDE SEQUENCE [LARGE SCALE GENOMIC DNA]</scope>
    <source>
        <strain evidence="6 7">Alberta</strain>
        <tissue evidence="6">Whole body</tissue>
    </source>
</reference>
<proteinExistence type="predicted"/>
<dbReference type="GO" id="GO:0005886">
    <property type="term" value="C:plasma membrane"/>
    <property type="evidence" value="ECO:0007669"/>
    <property type="project" value="TreeGrafter"/>
</dbReference>
<keyword evidence="4" id="KW-1133">Transmembrane helix</keyword>
<evidence type="ECO:0000256" key="3">
    <source>
        <dbReference type="SAM" id="MobiDB-lite"/>
    </source>
</evidence>
<dbReference type="GO" id="GO:0060070">
    <property type="term" value="P:canonical Wnt signaling pathway"/>
    <property type="evidence" value="ECO:0007669"/>
    <property type="project" value="TreeGrafter"/>
</dbReference>
<dbReference type="PROSITE" id="PS01186">
    <property type="entry name" value="EGF_2"/>
    <property type="match status" value="1"/>
</dbReference>
<dbReference type="SUPFAM" id="SSF63825">
    <property type="entry name" value="YWTD domain"/>
    <property type="match status" value="3"/>
</dbReference>
<keyword evidence="2" id="KW-0677">Repeat</keyword>
<evidence type="ECO:0000256" key="1">
    <source>
        <dbReference type="ARBA" id="ARBA00022536"/>
    </source>
</evidence>
<dbReference type="SMART" id="SM00135">
    <property type="entry name" value="LY"/>
    <property type="match status" value="4"/>
</dbReference>
<keyword evidence="7" id="KW-1185">Reference proteome</keyword>
<accession>A0A232F134</accession>
<protein>
    <recommendedName>
        <fullName evidence="5">EGF-like domain-containing protein</fullName>
    </recommendedName>
</protein>
<dbReference type="SUPFAM" id="SSF57196">
    <property type="entry name" value="EGF/Laminin"/>
    <property type="match status" value="2"/>
</dbReference>
<dbReference type="GO" id="GO:0017147">
    <property type="term" value="F:Wnt-protein binding"/>
    <property type="evidence" value="ECO:0007669"/>
    <property type="project" value="TreeGrafter"/>
</dbReference>
<dbReference type="STRING" id="543379.A0A232F134"/>
<dbReference type="OrthoDB" id="8246206at2759"/>
<feature type="compositionally biased region" description="Basic and acidic residues" evidence="3">
    <location>
        <begin position="45"/>
        <end position="58"/>
    </location>
</feature>